<name>A0A3G5A8Y8_9VIRU</name>
<protein>
    <submittedName>
        <fullName evidence="1">Uncharacterized protein</fullName>
    </submittedName>
</protein>
<reference evidence="1" key="1">
    <citation type="submission" date="2018-10" db="EMBL/GenBank/DDBJ databases">
        <title>Hidden diversity of soil giant viruses.</title>
        <authorList>
            <person name="Schulz F."/>
            <person name="Alteio L."/>
            <person name="Goudeau D."/>
            <person name="Ryan E.M."/>
            <person name="Malmstrom R.R."/>
            <person name="Blanchard J."/>
            <person name="Woyke T."/>
        </authorList>
    </citation>
    <scope>NUCLEOTIDE SEQUENCE</scope>
    <source>
        <strain evidence="1">HYV1</strain>
    </source>
</reference>
<sequence length="141" mass="16555">MTEIISSSKYIELNHNIYQIYAAKIIQQSLFALFTKNCSFRGIKLSYIVDLFYASFGYKPFTIEMKINFKTLTAIENMNILDYVENFIIRDNHWRPKYSSGTMSIIVLNVCIVREEFEMLSACDIGEILFNCELARFSYYV</sequence>
<evidence type="ECO:0000313" key="1">
    <source>
        <dbReference type="EMBL" id="AYV83740.1"/>
    </source>
</evidence>
<accession>A0A3G5A8Y8</accession>
<proteinExistence type="predicted"/>
<organism evidence="1">
    <name type="scientific">Hyperionvirus sp</name>
    <dbReference type="NCBI Taxonomy" id="2487770"/>
    <lineage>
        <taxon>Viruses</taxon>
        <taxon>Varidnaviria</taxon>
        <taxon>Bamfordvirae</taxon>
        <taxon>Nucleocytoviricota</taxon>
        <taxon>Megaviricetes</taxon>
        <taxon>Imitervirales</taxon>
        <taxon>Mimiviridae</taxon>
        <taxon>Klosneuvirinae</taxon>
    </lineage>
</organism>
<dbReference type="EMBL" id="MK072393">
    <property type="protein sequence ID" value="AYV83740.1"/>
    <property type="molecule type" value="Genomic_DNA"/>
</dbReference>
<gene>
    <name evidence="1" type="ORF">Hyperionvirus11_13</name>
</gene>